<organism evidence="15 16">
    <name type="scientific">Alkalidesulfovibrio alkalitolerans DSM 16529</name>
    <dbReference type="NCBI Taxonomy" id="1121439"/>
    <lineage>
        <taxon>Bacteria</taxon>
        <taxon>Pseudomonadati</taxon>
        <taxon>Thermodesulfobacteriota</taxon>
        <taxon>Desulfovibrionia</taxon>
        <taxon>Desulfovibrionales</taxon>
        <taxon>Desulfovibrionaceae</taxon>
        <taxon>Alkalidesulfovibrio</taxon>
    </lineage>
</organism>
<evidence type="ECO:0000256" key="9">
    <source>
        <dbReference type="PROSITE-ProRule" id="PRU00284"/>
    </source>
</evidence>
<dbReference type="Gene3D" id="1.10.287.950">
    <property type="entry name" value="Methyl-accepting chemotaxis protein"/>
    <property type="match status" value="1"/>
</dbReference>
<evidence type="ECO:0000259" key="13">
    <source>
        <dbReference type="PROSITE" id="PS50111"/>
    </source>
</evidence>
<dbReference type="PANTHER" id="PTHR32089:SF112">
    <property type="entry name" value="LYSOZYME-LIKE PROTEIN-RELATED"/>
    <property type="match status" value="1"/>
</dbReference>
<feature type="coiled-coil region" evidence="10">
    <location>
        <begin position="342"/>
        <end position="393"/>
    </location>
</feature>
<evidence type="ECO:0000256" key="8">
    <source>
        <dbReference type="ARBA" id="ARBA00029447"/>
    </source>
</evidence>
<dbReference type="Pfam" id="PF00015">
    <property type="entry name" value="MCPsignal"/>
    <property type="match status" value="1"/>
</dbReference>
<evidence type="ECO:0000256" key="11">
    <source>
        <dbReference type="SAM" id="MobiDB-lite"/>
    </source>
</evidence>
<dbReference type="EMBL" id="ATHI01000011">
    <property type="protein sequence ID" value="EPR34361.1"/>
    <property type="molecule type" value="Genomic_DNA"/>
</dbReference>
<dbReference type="Pfam" id="PF00672">
    <property type="entry name" value="HAMP"/>
    <property type="match status" value="1"/>
</dbReference>
<keyword evidence="10" id="KW-0175">Coiled coil</keyword>
<dbReference type="STRING" id="1121439.dsat_0009"/>
<dbReference type="AlphaFoldDB" id="S7TCI9"/>
<dbReference type="InterPro" id="IPR004089">
    <property type="entry name" value="MCPsignal_dom"/>
</dbReference>
<dbReference type="CDD" id="cd06225">
    <property type="entry name" value="HAMP"/>
    <property type="match status" value="1"/>
</dbReference>
<dbReference type="RefSeq" id="WP_020885415.1">
    <property type="nucleotide sequence ID" value="NZ_ATHI01000011.1"/>
</dbReference>
<dbReference type="PATRIC" id="fig|1121439.3.peg.1220"/>
<dbReference type="CDD" id="cd11386">
    <property type="entry name" value="MCP_signal"/>
    <property type="match status" value="1"/>
</dbReference>
<evidence type="ECO:0000313" key="15">
    <source>
        <dbReference type="EMBL" id="EPR34361.1"/>
    </source>
</evidence>
<evidence type="ECO:0000256" key="4">
    <source>
        <dbReference type="ARBA" id="ARBA00022692"/>
    </source>
</evidence>
<feature type="transmembrane region" description="Helical" evidence="12">
    <location>
        <begin position="284"/>
        <end position="303"/>
    </location>
</feature>
<feature type="compositionally biased region" description="Polar residues" evidence="11">
    <location>
        <begin position="413"/>
        <end position="425"/>
    </location>
</feature>
<dbReference type="SUPFAM" id="SSF58104">
    <property type="entry name" value="Methyl-accepting chemotaxis protein (MCP) signaling domain"/>
    <property type="match status" value="1"/>
</dbReference>
<dbReference type="Gene3D" id="6.10.340.10">
    <property type="match status" value="1"/>
</dbReference>
<keyword evidence="4 12" id="KW-0812">Transmembrane</keyword>
<proteinExistence type="inferred from homology"/>
<dbReference type="PROSITE" id="PS50111">
    <property type="entry name" value="CHEMOTAXIS_TRANSDUC_2"/>
    <property type="match status" value="1"/>
</dbReference>
<feature type="coiled-coil region" evidence="10">
    <location>
        <begin position="476"/>
        <end position="503"/>
    </location>
</feature>
<comment type="subcellular location">
    <subcellularLocation>
        <location evidence="1">Cell membrane</location>
        <topology evidence="1">Multi-pass membrane protein</topology>
    </subcellularLocation>
</comment>
<dbReference type="PANTHER" id="PTHR32089">
    <property type="entry name" value="METHYL-ACCEPTING CHEMOTAXIS PROTEIN MCPB"/>
    <property type="match status" value="1"/>
</dbReference>
<feature type="region of interest" description="Disordered" evidence="11">
    <location>
        <begin position="413"/>
        <end position="433"/>
    </location>
</feature>
<comment type="similarity">
    <text evidence="8">Belongs to the methyl-accepting chemotaxis (MCP) protein family.</text>
</comment>
<evidence type="ECO:0000256" key="2">
    <source>
        <dbReference type="ARBA" id="ARBA00022475"/>
    </source>
</evidence>
<dbReference type="GO" id="GO:0005886">
    <property type="term" value="C:plasma membrane"/>
    <property type="evidence" value="ECO:0007669"/>
    <property type="project" value="UniProtKB-SubCell"/>
</dbReference>
<dbReference type="Proteomes" id="UP000014975">
    <property type="component" value="Unassembled WGS sequence"/>
</dbReference>
<keyword evidence="5 12" id="KW-1133">Transmembrane helix</keyword>
<keyword evidence="6 12" id="KW-0472">Membrane</keyword>
<dbReference type="InterPro" id="IPR033479">
    <property type="entry name" value="dCache_1"/>
</dbReference>
<dbReference type="OrthoDB" id="5759972at2"/>
<reference evidence="15 16" key="1">
    <citation type="journal article" date="2013" name="Genome Announc.">
        <title>Draft genome sequences for three mercury-methylating, sulfate-reducing bacteria.</title>
        <authorList>
            <person name="Brown S.D."/>
            <person name="Hurt R.A.Jr."/>
            <person name="Gilmour C.C."/>
            <person name="Elias D.A."/>
        </authorList>
    </citation>
    <scope>NUCLEOTIDE SEQUENCE [LARGE SCALE GENOMIC DNA]</scope>
    <source>
        <strain evidence="15 16">DSM 16529</strain>
    </source>
</reference>
<dbReference type="Pfam" id="PF02743">
    <property type="entry name" value="dCache_1"/>
    <property type="match status" value="1"/>
</dbReference>
<dbReference type="Gene3D" id="3.30.450.20">
    <property type="entry name" value="PAS domain"/>
    <property type="match status" value="1"/>
</dbReference>
<evidence type="ECO:0000256" key="1">
    <source>
        <dbReference type="ARBA" id="ARBA00004651"/>
    </source>
</evidence>
<evidence type="ECO:0000256" key="12">
    <source>
        <dbReference type="SAM" id="Phobius"/>
    </source>
</evidence>
<evidence type="ECO:0000256" key="10">
    <source>
        <dbReference type="SAM" id="Coils"/>
    </source>
</evidence>
<name>S7TCI9_9BACT</name>
<comment type="caution">
    <text evidence="15">The sequence shown here is derived from an EMBL/GenBank/DDBJ whole genome shotgun (WGS) entry which is preliminary data.</text>
</comment>
<evidence type="ECO:0000259" key="14">
    <source>
        <dbReference type="PROSITE" id="PS50885"/>
    </source>
</evidence>
<dbReference type="CDD" id="cd12914">
    <property type="entry name" value="PDC1_DGC_like"/>
    <property type="match status" value="1"/>
</dbReference>
<evidence type="ECO:0000256" key="6">
    <source>
        <dbReference type="ARBA" id="ARBA00023136"/>
    </source>
</evidence>
<keyword evidence="16" id="KW-1185">Reference proteome</keyword>
<dbReference type="InterPro" id="IPR003660">
    <property type="entry name" value="HAMP_dom"/>
</dbReference>
<gene>
    <name evidence="15" type="ORF">dsat_0009</name>
</gene>
<protein>
    <submittedName>
        <fullName evidence="15">Methyl-accepting chemotaxis sensory transducer with Cache sensor</fullName>
    </submittedName>
</protein>
<dbReference type="CDD" id="cd12912">
    <property type="entry name" value="PDC2_MCP_like"/>
    <property type="match status" value="1"/>
</dbReference>
<dbReference type="SMART" id="SM00304">
    <property type="entry name" value="HAMP"/>
    <property type="match status" value="1"/>
</dbReference>
<sequence length="677" mass="72128">MKNIPIGAKLIGSLSLLLVLVCGGLGYIAYDRASTAVTNAVHENMPTMAEEGAKLVRSRLDYHLLAVQGVANRHVVRSMDWSLQAPALEDETKRLGYLGMGIIAPNGQARYPDGSTADLGDRDYFKAAMAGETVASDVIISRVTNSPVMITAAPIRNERGQVAAVLIARLDATMFSLITDEIKYGRTGYSYIIDGKGTLIAHGNRQYVLDQRNFIEEARTDPQFARLAQMLQRMTKGERGYDEYYFAGSDRYFGYAPIPGTKWSIAVGAVKDDVMADVYALRSAIAWASAAFLFVGVIAALLISRVVTGPVRRLMAFAGAVAGGDLKATSGIDQKDEIGKLNVSIQQMVDSLIAKMEEAEEKSRLAAQETEKARQATAEAEQARKEAEQAKRQGMLQAAGRIEGIVERMTSASEELSAQVEQASRGSEEQKHRVAETATAMEEMNATVIEVARNASQSAADADNAKGKAQGGETSVREVIAAIEDVKAQAEALQTSMEGLGRQAEDIGRIIGVIEDIADQTNLLALNAAIEAARAGDAGRGFAVVADEVRKLAEKTMSATKEVGQAISSIQGEARKSVTATSEAAKAVAKSTTLAEHSGAALMEIVTIVSNTAGQVASIATAAEQQSATSEEINRAIEDISRISNETAQVMSESAKAISDLARQASELQALVEDLKS</sequence>
<keyword evidence="2" id="KW-1003">Cell membrane</keyword>
<evidence type="ECO:0000256" key="3">
    <source>
        <dbReference type="ARBA" id="ARBA00022500"/>
    </source>
</evidence>
<feature type="domain" description="Methyl-accepting transducer" evidence="13">
    <location>
        <begin position="405"/>
        <end position="641"/>
    </location>
</feature>
<accession>S7TCI9</accession>
<evidence type="ECO:0000313" key="16">
    <source>
        <dbReference type="Proteomes" id="UP000014975"/>
    </source>
</evidence>
<dbReference type="GO" id="GO:0006935">
    <property type="term" value="P:chemotaxis"/>
    <property type="evidence" value="ECO:0007669"/>
    <property type="project" value="UniProtKB-KW"/>
</dbReference>
<dbReference type="eggNOG" id="COG0840">
    <property type="taxonomic scope" value="Bacteria"/>
</dbReference>
<dbReference type="SMART" id="SM00283">
    <property type="entry name" value="MA"/>
    <property type="match status" value="1"/>
</dbReference>
<dbReference type="PROSITE" id="PS50885">
    <property type="entry name" value="HAMP"/>
    <property type="match status" value="1"/>
</dbReference>
<evidence type="ECO:0000256" key="5">
    <source>
        <dbReference type="ARBA" id="ARBA00022989"/>
    </source>
</evidence>
<feature type="domain" description="HAMP" evidence="14">
    <location>
        <begin position="305"/>
        <end position="357"/>
    </location>
</feature>
<evidence type="ECO:0000256" key="7">
    <source>
        <dbReference type="ARBA" id="ARBA00023224"/>
    </source>
</evidence>
<keyword evidence="3" id="KW-0145">Chemotaxis</keyword>
<dbReference type="GO" id="GO:0007165">
    <property type="term" value="P:signal transduction"/>
    <property type="evidence" value="ECO:0007669"/>
    <property type="project" value="UniProtKB-KW"/>
</dbReference>
<dbReference type="FunFam" id="1.10.287.950:FF:000001">
    <property type="entry name" value="Methyl-accepting chemotaxis sensory transducer"/>
    <property type="match status" value="1"/>
</dbReference>
<keyword evidence="7 9" id="KW-0807">Transducer</keyword>